<name>A0A6J4UFX5_9ACTN</name>
<feature type="domain" description="Membrane transport protein MMPL" evidence="7">
    <location>
        <begin position="2"/>
        <end position="92"/>
    </location>
</feature>
<keyword evidence="5 6" id="KW-0472">Membrane</keyword>
<feature type="non-terminal residue" evidence="8">
    <location>
        <position position="95"/>
    </location>
</feature>
<dbReference type="PANTHER" id="PTHR33406">
    <property type="entry name" value="MEMBRANE PROTEIN MJ1562-RELATED"/>
    <property type="match status" value="1"/>
</dbReference>
<dbReference type="InterPro" id="IPR004869">
    <property type="entry name" value="MMPL_dom"/>
</dbReference>
<keyword evidence="4 6" id="KW-1133">Transmembrane helix</keyword>
<reference evidence="8" key="1">
    <citation type="submission" date="2020-02" db="EMBL/GenBank/DDBJ databases">
        <authorList>
            <person name="Meier V. D."/>
        </authorList>
    </citation>
    <scope>NUCLEOTIDE SEQUENCE</scope>
    <source>
        <strain evidence="8">AVDCRST_MAG79</strain>
    </source>
</reference>
<proteinExistence type="predicted"/>
<dbReference type="PANTHER" id="PTHR33406:SF13">
    <property type="entry name" value="MEMBRANE PROTEIN YDFJ"/>
    <property type="match status" value="1"/>
</dbReference>
<protein>
    <recommendedName>
        <fullName evidence="7">Membrane transport protein MMPL domain-containing protein</fullName>
    </recommendedName>
</protein>
<evidence type="ECO:0000313" key="8">
    <source>
        <dbReference type="EMBL" id="CAA9547465.1"/>
    </source>
</evidence>
<keyword evidence="3 6" id="KW-0812">Transmembrane</keyword>
<evidence type="ECO:0000256" key="6">
    <source>
        <dbReference type="SAM" id="Phobius"/>
    </source>
</evidence>
<evidence type="ECO:0000256" key="3">
    <source>
        <dbReference type="ARBA" id="ARBA00022692"/>
    </source>
</evidence>
<organism evidence="8">
    <name type="scientific">uncultured Thermoleophilia bacterium</name>
    <dbReference type="NCBI Taxonomy" id="1497501"/>
    <lineage>
        <taxon>Bacteria</taxon>
        <taxon>Bacillati</taxon>
        <taxon>Actinomycetota</taxon>
        <taxon>Thermoleophilia</taxon>
        <taxon>environmental samples</taxon>
    </lineage>
</organism>
<feature type="transmembrane region" description="Helical" evidence="6">
    <location>
        <begin position="62"/>
        <end position="83"/>
    </location>
</feature>
<dbReference type="SUPFAM" id="SSF82866">
    <property type="entry name" value="Multidrug efflux transporter AcrB transmembrane domain"/>
    <property type="match status" value="1"/>
</dbReference>
<feature type="transmembrane region" description="Helical" evidence="6">
    <location>
        <begin position="23"/>
        <end position="42"/>
    </location>
</feature>
<evidence type="ECO:0000256" key="2">
    <source>
        <dbReference type="ARBA" id="ARBA00022475"/>
    </source>
</evidence>
<comment type="subcellular location">
    <subcellularLocation>
        <location evidence="1">Cell membrane</location>
        <topology evidence="1">Multi-pass membrane protein</topology>
    </subcellularLocation>
</comment>
<evidence type="ECO:0000256" key="1">
    <source>
        <dbReference type="ARBA" id="ARBA00004651"/>
    </source>
</evidence>
<accession>A0A6J4UFX5</accession>
<dbReference type="GO" id="GO:0005886">
    <property type="term" value="C:plasma membrane"/>
    <property type="evidence" value="ECO:0007669"/>
    <property type="project" value="UniProtKB-SubCell"/>
</dbReference>
<gene>
    <name evidence="8" type="ORF">AVDCRST_MAG79-2429</name>
</gene>
<dbReference type="Pfam" id="PF03176">
    <property type="entry name" value="MMPL"/>
    <property type="match status" value="1"/>
</dbReference>
<keyword evidence="2" id="KW-1003">Cell membrane</keyword>
<dbReference type="InterPro" id="IPR050545">
    <property type="entry name" value="Mycobact_MmpL"/>
</dbReference>
<dbReference type="EMBL" id="CADCWC010000365">
    <property type="protein sequence ID" value="CAA9547465.1"/>
    <property type="molecule type" value="Genomic_DNA"/>
</dbReference>
<evidence type="ECO:0000256" key="4">
    <source>
        <dbReference type="ARBA" id="ARBA00022989"/>
    </source>
</evidence>
<dbReference type="AlphaFoldDB" id="A0A6J4UFX5"/>
<dbReference type="Gene3D" id="1.20.1640.10">
    <property type="entry name" value="Multidrug efflux transporter AcrB transmembrane domain"/>
    <property type="match status" value="1"/>
</dbReference>
<evidence type="ECO:0000259" key="7">
    <source>
        <dbReference type="Pfam" id="PF03176"/>
    </source>
</evidence>
<sequence length="95" mass="10630">MIATLTFILLARAFRSLILPLKAVLLNLLSVAAAWGLPVLVFQHGWGSEQIWGIEATQAINVEMPVVLFAFLFGVSMDYQVFINSRMREAYDRTG</sequence>
<evidence type="ECO:0000256" key="5">
    <source>
        <dbReference type="ARBA" id="ARBA00023136"/>
    </source>
</evidence>